<keyword evidence="6" id="KW-0411">Iron-sulfur</keyword>
<dbReference type="GO" id="GO:0019104">
    <property type="term" value="F:DNA N-glycosylase activity"/>
    <property type="evidence" value="ECO:0007669"/>
    <property type="project" value="InterPro"/>
</dbReference>
<feature type="domain" description="HhH-GPD" evidence="10">
    <location>
        <begin position="975"/>
        <end position="1137"/>
    </location>
</feature>
<feature type="region of interest" description="Disordered" evidence="9">
    <location>
        <begin position="204"/>
        <end position="292"/>
    </location>
</feature>
<comment type="similarity">
    <text evidence="3">Belongs to the DNA glycosylase family. DEMETER subfamily.</text>
</comment>
<dbReference type="Gene3D" id="1.10.1670.10">
    <property type="entry name" value="Helix-hairpin-Helix base-excision DNA repair enzymes (C-terminal)"/>
    <property type="match status" value="1"/>
</dbReference>
<dbReference type="SMART" id="SM00525">
    <property type="entry name" value="FES"/>
    <property type="match status" value="1"/>
</dbReference>
<keyword evidence="5" id="KW-0408">Iron</keyword>
<dbReference type="GO" id="GO:0006284">
    <property type="term" value="P:base-excision repair"/>
    <property type="evidence" value="ECO:0007669"/>
    <property type="project" value="InterPro"/>
</dbReference>
<dbReference type="InterPro" id="IPR003265">
    <property type="entry name" value="HhH-GPD_domain"/>
</dbReference>
<dbReference type="Pfam" id="PF15628">
    <property type="entry name" value="RRM_DME"/>
    <property type="match status" value="1"/>
</dbReference>
<dbReference type="OrthoDB" id="1187268at2759"/>
<dbReference type="InterPro" id="IPR003651">
    <property type="entry name" value="Endonuclease3_FeS-loop_motif"/>
</dbReference>
<dbReference type="SMART" id="SM00478">
    <property type="entry name" value="ENDO3c"/>
    <property type="match status" value="1"/>
</dbReference>
<protein>
    <submittedName>
        <fullName evidence="11">DNA-3-methyladenine glycosylase I</fullName>
    </submittedName>
</protein>
<proteinExistence type="inferred from homology"/>
<evidence type="ECO:0000313" key="12">
    <source>
        <dbReference type="Proteomes" id="UP000237000"/>
    </source>
</evidence>
<dbReference type="Proteomes" id="UP000237000">
    <property type="component" value="Unassembled WGS sequence"/>
</dbReference>
<name>A0A2P5F734_TREOI</name>
<sequence>MQSGGLKVYQRKEKGCSENGILMEKEAKKRGCDSWFPNTPLKPITPLRTYFRKRSKKNLVTEELAQSVLAQLFSEEDGSFGNLELSPDLHRSLWGSEQVSGFGSKRFGELNIVNGESTQEPSDGTEITVFSATQVDQELFNSPNVAPSTPKLLANPSCQDHEQSQEKKEETNVLSFTANVESKFCAGNNIALDNLVSSMISIRSSVRNSKKRRENDLDLNKRPQKKPRKKIHRPKVVGEGKPKRTPKPKTPKRTTSKSASFEPCTPKPATPKRVISKKNTPGKRKNKNSLKGSITLLEEVSEERKDQRKDPIVPCRRSLNFDKKKNSEEQCIAQNEQRNDPLKAETSTQAVNKEADMSFGDFFLNQNGRQHGKKTGHQCGKNNSVKVYRTRLQTKRSNKHVVVNMDGWPIPSICKNKRSMRRKPHKGMHPKGKRSMRRPRKIFPLLKIPACEHLRVAGPQEKPACQRQECENFRRGEARDDALSIGGNDRTMIELQNELESFLGKLVFHKSVDEGSSLEEQNFQLDYNLSGYDERLIAEKPNVTGPSVYISEFQSGRSEVSPLKNQILSVTSNLRAELPFFNLKFDDGKSERSLLKHEDVLITTPPKSPCEGRNTLLKQDQFAQNPAQNRHGMVVPCQGSQGLDQGAVVPYGGLPEKAENENALVPQTENGTLVALQGELSIVKKSRKQVMLDLYSEDIKRWKLQLKDNSKVNDETEERLENERKVFHKRIGAFIARLHPIFGDRTFSAWKGSVVDSMVGVFLTQNVGDNLSSSAFMNLAAKFPLQSIKHNDQNKFGSQESFGSNTATAVAINHLAGPHLFSSESPEVMSKIEHAQLEAHKTTLVDPHSSLSNSFPISDCNFEAKAETNKRIAYDKPRSLVEETVQEGCMHPTDDDNSMLQKREEGKKTNPGGQQPGDTKMEARSKKNIEDEKKKENGIDWDEMRRKYCRSKEGKKKENEHDWDELRRKYCGYGQRHNDHKDSVDWEAVRQAEPGEIADAIRGRGQHNILALRIQELLDRVVKLHGNLDLEWLRHAPPVKVKKYLLEFHGLGLKSVECIRLLALQHVAFPVDTNVGRIAVRLGWVPLEPLPEELQIHLLQQFPVMDSIQKYLWPRLRTLDQRALYELHYHLITFGKVYCTKRNPNCNDCPMKGDCRHFASAYSSARRALPRPEKKGKVSSTASVVAINSNGFSTNIVPSSLLEDKLFSESEYLRRNCEPIIEEPASPEPERSESLERDIEDYFLEDDPDHIPTIRLSCGEYTTNLELCRHMKNMTLEDNEVSRALVAVTSEFASYPIPKLKSASRLRTKHLVYELPDSHPLLMGLDRRDPHDPCPYLLAIWTPGETSKSFQPSVCGSLQEENMETVLGTILVFADHESSQHPIDVPRSWIWNLCRRAAYFGTSTSTILKGLPTEEIMYCFLEGFLCVRAFDRKNGGPKPLAPRFHISTSQVGKPKAKAMANE</sequence>
<comment type="cofactor">
    <cofactor evidence="1">
        <name>[4Fe-4S] cluster</name>
        <dbReference type="ChEBI" id="CHEBI:49883"/>
    </cofactor>
</comment>
<evidence type="ECO:0000313" key="11">
    <source>
        <dbReference type="EMBL" id="PON93600.1"/>
    </source>
</evidence>
<feature type="compositionally biased region" description="Basic residues" evidence="9">
    <location>
        <begin position="274"/>
        <end position="288"/>
    </location>
</feature>
<evidence type="ECO:0000256" key="3">
    <source>
        <dbReference type="ARBA" id="ARBA00005646"/>
    </source>
</evidence>
<evidence type="ECO:0000256" key="6">
    <source>
        <dbReference type="ARBA" id="ARBA00023014"/>
    </source>
</evidence>
<dbReference type="InterPro" id="IPR044811">
    <property type="entry name" value="DME/ROS1"/>
</dbReference>
<evidence type="ECO:0000256" key="7">
    <source>
        <dbReference type="ARBA" id="ARBA00023125"/>
    </source>
</evidence>
<evidence type="ECO:0000256" key="5">
    <source>
        <dbReference type="ARBA" id="ARBA00023004"/>
    </source>
</evidence>
<evidence type="ECO:0000256" key="8">
    <source>
        <dbReference type="ARBA" id="ARBA00023242"/>
    </source>
</evidence>
<feature type="compositionally biased region" description="Basic residues" evidence="9">
    <location>
        <begin position="222"/>
        <end position="235"/>
    </location>
</feature>
<organism evidence="11 12">
    <name type="scientific">Trema orientale</name>
    <name type="common">Charcoal tree</name>
    <name type="synonym">Celtis orientalis</name>
    <dbReference type="NCBI Taxonomy" id="63057"/>
    <lineage>
        <taxon>Eukaryota</taxon>
        <taxon>Viridiplantae</taxon>
        <taxon>Streptophyta</taxon>
        <taxon>Embryophyta</taxon>
        <taxon>Tracheophyta</taxon>
        <taxon>Spermatophyta</taxon>
        <taxon>Magnoliopsida</taxon>
        <taxon>eudicotyledons</taxon>
        <taxon>Gunneridae</taxon>
        <taxon>Pentapetalae</taxon>
        <taxon>rosids</taxon>
        <taxon>fabids</taxon>
        <taxon>Rosales</taxon>
        <taxon>Cannabaceae</taxon>
        <taxon>Trema</taxon>
    </lineage>
</organism>
<dbReference type="GO" id="GO:0051539">
    <property type="term" value="F:4 iron, 4 sulfur cluster binding"/>
    <property type="evidence" value="ECO:0007669"/>
    <property type="project" value="InterPro"/>
</dbReference>
<dbReference type="GO" id="GO:0005634">
    <property type="term" value="C:nucleus"/>
    <property type="evidence" value="ECO:0007669"/>
    <property type="project" value="UniProtKB-SubCell"/>
</dbReference>
<accession>A0A2P5F734</accession>
<dbReference type="CDD" id="cd00056">
    <property type="entry name" value="ENDO3c"/>
    <property type="match status" value="1"/>
</dbReference>
<gene>
    <name evidence="11" type="ORF">TorRG33x02_105840</name>
</gene>
<evidence type="ECO:0000256" key="1">
    <source>
        <dbReference type="ARBA" id="ARBA00001966"/>
    </source>
</evidence>
<feature type="compositionally biased region" description="Basic and acidic residues" evidence="9">
    <location>
        <begin position="159"/>
        <end position="170"/>
    </location>
</feature>
<reference evidence="12" key="1">
    <citation type="submission" date="2016-06" db="EMBL/GenBank/DDBJ databases">
        <title>Parallel loss of symbiosis genes in relatives of nitrogen-fixing non-legume Parasponia.</title>
        <authorList>
            <person name="Van Velzen R."/>
            <person name="Holmer R."/>
            <person name="Bu F."/>
            <person name="Rutten L."/>
            <person name="Van Zeijl A."/>
            <person name="Liu W."/>
            <person name="Santuari L."/>
            <person name="Cao Q."/>
            <person name="Sharma T."/>
            <person name="Shen D."/>
            <person name="Roswanjaya Y."/>
            <person name="Wardhani T."/>
            <person name="Kalhor M.S."/>
            <person name="Jansen J."/>
            <person name="Van den Hoogen J."/>
            <person name="Gungor B."/>
            <person name="Hartog M."/>
            <person name="Hontelez J."/>
            <person name="Verver J."/>
            <person name="Yang W.-C."/>
            <person name="Schijlen E."/>
            <person name="Repin R."/>
            <person name="Schilthuizen M."/>
            <person name="Schranz E."/>
            <person name="Heidstra R."/>
            <person name="Miyata K."/>
            <person name="Fedorova E."/>
            <person name="Kohlen W."/>
            <person name="Bisseling T."/>
            <person name="Smit S."/>
            <person name="Geurts R."/>
        </authorList>
    </citation>
    <scope>NUCLEOTIDE SEQUENCE [LARGE SCALE GENOMIC DNA]</scope>
    <source>
        <strain evidence="12">cv. RG33-2</strain>
    </source>
</reference>
<feature type="compositionally biased region" description="Basic residues" evidence="9">
    <location>
        <begin position="243"/>
        <end position="255"/>
    </location>
</feature>
<feature type="compositionally biased region" description="Basic and acidic residues" evidence="9">
    <location>
        <begin position="919"/>
        <end position="936"/>
    </location>
</feature>
<dbReference type="InterPro" id="IPR028925">
    <property type="entry name" value="RRM_DME"/>
</dbReference>
<feature type="region of interest" description="Disordered" evidence="9">
    <location>
        <begin position="141"/>
        <end position="170"/>
    </location>
</feature>
<keyword evidence="7" id="KW-0238">DNA-binding</keyword>
<evidence type="ECO:0000256" key="4">
    <source>
        <dbReference type="ARBA" id="ARBA00022723"/>
    </source>
</evidence>
<dbReference type="GO" id="GO:0003677">
    <property type="term" value="F:DNA binding"/>
    <property type="evidence" value="ECO:0007669"/>
    <property type="project" value="UniProtKB-KW"/>
</dbReference>
<keyword evidence="4" id="KW-0479">Metal-binding</keyword>
<evidence type="ECO:0000256" key="9">
    <source>
        <dbReference type="SAM" id="MobiDB-lite"/>
    </source>
</evidence>
<dbReference type="GO" id="GO:0035514">
    <property type="term" value="F:DNA demethylase activity"/>
    <property type="evidence" value="ECO:0007669"/>
    <property type="project" value="InterPro"/>
</dbReference>
<keyword evidence="12" id="KW-1185">Reference proteome</keyword>
<feature type="region of interest" description="Disordered" evidence="9">
    <location>
        <begin position="886"/>
        <end position="936"/>
    </location>
</feature>
<dbReference type="GO" id="GO:0141166">
    <property type="term" value="P:chromosomal 5-methylcytosine DNA demethylation pathway"/>
    <property type="evidence" value="ECO:0007669"/>
    <property type="project" value="InterPro"/>
</dbReference>
<evidence type="ECO:0000259" key="10">
    <source>
        <dbReference type="SMART" id="SM00478"/>
    </source>
</evidence>
<evidence type="ECO:0000256" key="2">
    <source>
        <dbReference type="ARBA" id="ARBA00004123"/>
    </source>
</evidence>
<dbReference type="GO" id="GO:0046872">
    <property type="term" value="F:metal ion binding"/>
    <property type="evidence" value="ECO:0007669"/>
    <property type="project" value="UniProtKB-KW"/>
</dbReference>
<comment type="subcellular location">
    <subcellularLocation>
        <location evidence="2">Nucleus</location>
    </subcellularLocation>
</comment>
<dbReference type="InterPro" id="IPR023170">
    <property type="entry name" value="HhH_base_excis_C"/>
</dbReference>
<keyword evidence="8" id="KW-0539">Nucleus</keyword>
<dbReference type="InParanoid" id="A0A2P5F734"/>
<dbReference type="InterPro" id="IPR011257">
    <property type="entry name" value="DNA_glycosylase"/>
</dbReference>
<comment type="caution">
    <text evidence="11">The sequence shown here is derived from an EMBL/GenBank/DDBJ whole genome shotgun (WGS) entry which is preliminary data.</text>
</comment>
<dbReference type="PANTHER" id="PTHR46213:SF29">
    <property type="entry name" value="PROTEIN ROS1-LIKE"/>
    <property type="match status" value="1"/>
</dbReference>
<dbReference type="PANTHER" id="PTHR46213">
    <property type="entry name" value="TRANSCRIPTIONAL ACTIVATOR DEMETER"/>
    <property type="match status" value="1"/>
</dbReference>
<dbReference type="SUPFAM" id="SSF48150">
    <property type="entry name" value="DNA-glycosylase"/>
    <property type="match status" value="1"/>
</dbReference>
<dbReference type="EMBL" id="JXTC01000057">
    <property type="protein sequence ID" value="PON93600.1"/>
    <property type="molecule type" value="Genomic_DNA"/>
</dbReference>